<keyword evidence="7" id="KW-0966">Cell projection</keyword>
<evidence type="ECO:0000256" key="1">
    <source>
        <dbReference type="ARBA" id="ARBA00004120"/>
    </source>
</evidence>
<dbReference type="GO" id="GO:1905349">
    <property type="term" value="P:ciliary transition zone assembly"/>
    <property type="evidence" value="ECO:0007669"/>
    <property type="project" value="TreeGrafter"/>
</dbReference>
<feature type="coiled-coil region" evidence="8">
    <location>
        <begin position="1863"/>
        <end position="1918"/>
    </location>
</feature>
<feature type="coiled-coil region" evidence="8">
    <location>
        <begin position="1776"/>
        <end position="1824"/>
    </location>
</feature>
<organism evidence="10 11">
    <name type="scientific">Trichinella pseudospiralis</name>
    <name type="common">Parasitic roundworm</name>
    <dbReference type="NCBI Taxonomy" id="6337"/>
    <lineage>
        <taxon>Eukaryota</taxon>
        <taxon>Metazoa</taxon>
        <taxon>Ecdysozoa</taxon>
        <taxon>Nematoda</taxon>
        <taxon>Enoplea</taxon>
        <taxon>Dorylaimia</taxon>
        <taxon>Trichinellida</taxon>
        <taxon>Trichinellidae</taxon>
        <taxon>Trichinella</taxon>
    </lineage>
</organism>
<evidence type="ECO:0000313" key="10">
    <source>
        <dbReference type="EMBL" id="KRX95679.1"/>
    </source>
</evidence>
<feature type="coiled-coil region" evidence="8">
    <location>
        <begin position="1212"/>
        <end position="1246"/>
    </location>
</feature>
<feature type="region of interest" description="Disordered" evidence="9">
    <location>
        <begin position="1543"/>
        <end position="1564"/>
    </location>
</feature>
<dbReference type="PANTHER" id="PTHR18879">
    <property type="entry name" value="CENTROSOMAL PROTEIN OF 290 KDA"/>
    <property type="match status" value="1"/>
</dbReference>
<feature type="coiled-coil region" evidence="8">
    <location>
        <begin position="102"/>
        <end position="437"/>
    </location>
</feature>
<feature type="coiled-coil region" evidence="8">
    <location>
        <begin position="580"/>
        <end position="614"/>
    </location>
</feature>
<feature type="coiled-coil region" evidence="8">
    <location>
        <begin position="469"/>
        <end position="544"/>
    </location>
</feature>
<evidence type="ECO:0000256" key="4">
    <source>
        <dbReference type="ARBA" id="ARBA00022794"/>
    </source>
</evidence>
<dbReference type="STRING" id="6337.A0A0V0Y604"/>
<evidence type="ECO:0000313" key="11">
    <source>
        <dbReference type="Proteomes" id="UP000054815"/>
    </source>
</evidence>
<dbReference type="GO" id="GO:0034451">
    <property type="term" value="C:centriolar satellite"/>
    <property type="evidence" value="ECO:0007669"/>
    <property type="project" value="TreeGrafter"/>
</dbReference>
<dbReference type="GO" id="GO:0035869">
    <property type="term" value="C:ciliary transition zone"/>
    <property type="evidence" value="ECO:0007669"/>
    <property type="project" value="TreeGrafter"/>
</dbReference>
<evidence type="ECO:0000256" key="7">
    <source>
        <dbReference type="ARBA" id="ARBA00023273"/>
    </source>
</evidence>
<keyword evidence="3" id="KW-0963">Cytoplasm</keyword>
<protein>
    <submittedName>
        <fullName evidence="10">Centrosomal protein</fullName>
    </submittedName>
</protein>
<feature type="coiled-coil region" evidence="8">
    <location>
        <begin position="1618"/>
        <end position="1746"/>
    </location>
</feature>
<keyword evidence="6" id="KW-0206">Cytoskeleton</keyword>
<dbReference type="EMBL" id="JYDU01000053">
    <property type="protein sequence ID" value="KRX95679.1"/>
    <property type="molecule type" value="Genomic_DNA"/>
</dbReference>
<sequence length="2202" mass="257875">MGFNNWEELNNFNFDQLEENDVEYWLPKIVEIDVKDENDPQRLRALFNMSKALLEIKTAQAEIALEEIEDLTKSRASTEIKKEKNDFKQQQNLNSVKNSFLSNEYDNDLLLLREEIRELTEQNQQLSKEYNNLNAEIIHEKDLVAKYSTKVDECEKELAEQRKERDELLINLREYQRRLDNENESSMSAKQMITEKLEKKLRSRNREMTQMLKEINTLTETNDSLENQVLNLKANLEECAQQMEMAADECMRLKSVNEELENLVDKLQLENAEMRDQLGGQLNKREHGMENELTETIDKKINEWKELFEQNQQQIEQYREKIHALEEEVVHYQTDSDRELEERDKQIHYLKNELKEATIEIESNVLLVQDLREELNADGKNPKRSRIRQIELHAQLRKLESKFQDARQTVEEQEKIIRSKEQELAELLVRMQQYERGEYGLEEAVKNVTTLKKRLNSKEMHLQDLVQHCNQIEIALSECLSENQQLREQFHLSPRKPLNVELRYASKVDAEKDNSLSVVLKKEVEQLEEERLELKLKIRNLVKCLAKESVDQGLSATDMTVRALEVDADDKYHCINCEKAALLKDANQQLMIRVAQLECENQRLMANAQIVQSEQNEQNLNDQENRTKTKTEVIENQTKIESKQPPKQLFDESSSYASDVAKQSYNISTLLHLPNNLQISTATLIAQLNEFLLQILHECEIKDAQLGKFERFLKSYQTKYETLRHQQGLLYQDYGNQCEKFEKEKHCLQFELEKCQTEMEKCNIKCSELELLNESLTKEDNTDDLKKRLTETIRNQIIIRIESMISKRKLEIARSFIQHLLQEKNNMKEEVQKLQCTVLQKSAYIERKRKMNAFKFADLHNRLKNSVPAFEFNQLLQKFLNLSKKHCQFLVSSNVTEPSGGILQQDFKSIDMAEDGKAIQEYESFISRVSENLQLNMLPKNSGNVKINYDYPSVQLQPEDEQEHFDIFPFEDETEPPNSDETRNSKEATLISSCTEFQDSEENALIESLMEQKQYYEKMATSLELEVAQLREAVENLQTKTDRNMTIGNLHREIVDLKLKNASIEFKAAEATERLRTCETEIAKLKTNLEEKRITVEKVKAEYKRKFLAMQKLTREIKIKYSSCISVQQLEHVSQLASMLKTANAEKEKELQNILETKLALSEAENRLKIQEACTGQLLQAVQHKTEFKQLLEWKEDIQRLKINNFILKRQNDRTVHEIDTKEKQIVALENTVDILTNDITLLQSKIEEAVLAFGKQMIQQNSMDKNITQHIVNEETNLHDYVKKLDENYQQCQMFDKCVAQAFVRYFSRLSSHQMNCCLKWASAWQWPCGMIQCKFDRESVRLKREIQILKRGLQSKEVQEMNGIVENQQREELLSVTSEHFTEKVDNADQKSAGDNKANENDQKPELFDTMLSLVQEKIQEKETNYKDYGEKLQQLENQIEELKSQHGREMQSQQDTALDKLGEQVVQIKEEADRLFHFLENMKTIEINAKQTIELEELLKKKDNEIEKLIAEIQTLKENETIACEKLKKSEEHLHENCLHSFSGKSPTREDENEKSEISAEECESEISTTIESRAESVQPAYRVDDKKVPRTVVQERAKRHKSTAENIAISTAEHLKMKVDLENLRRRYTSLEVENKKLLKAIVKMKTEFGHLNIKHKDKRMQNSCLSDEEESRENNKELLVLLQEEKRNLTMELENQLKITNAKQIELDASLMNNKLLTKEIETLKCQLRKTDKTLQQTIKEDSEAKKQVKSDSHSTVSDKESENFHKWEEQKKWQALLQKEKTKIEKKNEEINKLKIIEERMRDRIIRLEQRINYLENLHDVDEQTVNSKRTDPYVKTAKTGKSKLTYGKNELSPQACEANGESLQKLEKKIAELQEQLNHKIESEKTQQCTIKQLEATVQELQNNNAHARSMMMSNHKIERKGSMIDEATIAYEEEKDPIGKDEINKLNWSVVKHEIKVTKQYSASSDAENKNMVKVSAKKGVLYPWLCGEGYSSLLAQLTAENARLRTKLIRSENELKNAWKKFDHFRYAEDKVAHTAAAAAAAAMLTSHVGVFTNNNVKSQTDDRRSTAEPAKLKKRCKHLEVLLIRETENNRRQILENERLKRKVLILEAALTYDENNEKYVIQQLKILNCDLLEEIDQLKLELEIYNKQIKPWLNDYTELISQLKERRKIYDQVLKENVDLKIENLILSSKQ</sequence>
<feature type="coiled-coil region" evidence="8">
    <location>
        <begin position="1491"/>
        <end position="1522"/>
    </location>
</feature>
<evidence type="ECO:0000256" key="6">
    <source>
        <dbReference type="ARBA" id="ARBA00023212"/>
    </source>
</evidence>
<accession>A0A0V0Y604</accession>
<evidence type="ECO:0000256" key="5">
    <source>
        <dbReference type="ARBA" id="ARBA00023054"/>
    </source>
</evidence>
<keyword evidence="4" id="KW-0970">Cilium biogenesis/degradation</keyword>
<feature type="coiled-coil region" evidence="8">
    <location>
        <begin position="738"/>
        <end position="779"/>
    </location>
</feature>
<feature type="coiled-coil region" evidence="8">
    <location>
        <begin position="1006"/>
        <end position="1040"/>
    </location>
</feature>
<keyword evidence="5 8" id="KW-0175">Coiled coil</keyword>
<feature type="coiled-coil region" evidence="8">
    <location>
        <begin position="1414"/>
        <end position="1455"/>
    </location>
</feature>
<feature type="coiled-coil region" evidence="8">
    <location>
        <begin position="810"/>
        <end position="837"/>
    </location>
</feature>
<comment type="caution">
    <text evidence="10">The sequence shown here is derived from an EMBL/GenBank/DDBJ whole genome shotgun (WGS) entry which is preliminary data.</text>
</comment>
<feature type="coiled-coil region" evidence="8">
    <location>
        <begin position="1068"/>
        <end position="1167"/>
    </location>
</feature>
<evidence type="ECO:0000256" key="3">
    <source>
        <dbReference type="ARBA" id="ARBA00022490"/>
    </source>
</evidence>
<dbReference type="GO" id="GO:0097711">
    <property type="term" value="P:ciliary basal body-plasma membrane docking"/>
    <property type="evidence" value="ECO:0007669"/>
    <property type="project" value="TreeGrafter"/>
</dbReference>
<dbReference type="GO" id="GO:1905515">
    <property type="term" value="P:non-motile cilium assembly"/>
    <property type="evidence" value="ECO:0007669"/>
    <property type="project" value="TreeGrafter"/>
</dbReference>
<reference evidence="10 11" key="1">
    <citation type="submission" date="2015-01" db="EMBL/GenBank/DDBJ databases">
        <title>Evolution of Trichinella species and genotypes.</title>
        <authorList>
            <person name="Korhonen P.K."/>
            <person name="Edoardo P."/>
            <person name="Giuseppe L.R."/>
            <person name="Gasser R.B."/>
        </authorList>
    </citation>
    <scope>NUCLEOTIDE SEQUENCE [LARGE SCALE GENOMIC DNA]</scope>
    <source>
        <strain evidence="10">ISS141</strain>
    </source>
</reference>
<comment type="subcellular location">
    <subcellularLocation>
        <location evidence="1">Cytoplasm</location>
        <location evidence="1">Cytoskeleton</location>
        <location evidence="1">Cilium basal body</location>
    </subcellularLocation>
    <subcellularLocation>
        <location evidence="2">Cytoplasm</location>
        <location evidence="2">Cytoskeleton</location>
        <location evidence="2">Microtubule organizing center</location>
        <location evidence="2">Centrosome</location>
    </subcellularLocation>
</comment>
<feature type="region of interest" description="Disordered" evidence="9">
    <location>
        <begin position="1386"/>
        <end position="1405"/>
    </location>
</feature>
<dbReference type="InterPro" id="IPR026201">
    <property type="entry name" value="Cep290"/>
</dbReference>
<evidence type="ECO:0000256" key="9">
    <source>
        <dbReference type="SAM" id="MobiDB-lite"/>
    </source>
</evidence>
<evidence type="ECO:0000256" key="2">
    <source>
        <dbReference type="ARBA" id="ARBA00004300"/>
    </source>
</evidence>
<dbReference type="PANTHER" id="PTHR18879:SF20">
    <property type="entry name" value="CENTROSOMAL PROTEIN OF 290 KDA"/>
    <property type="match status" value="1"/>
</dbReference>
<dbReference type="Proteomes" id="UP000054815">
    <property type="component" value="Unassembled WGS sequence"/>
</dbReference>
<feature type="compositionally biased region" description="Basic and acidic residues" evidence="9">
    <location>
        <begin position="1550"/>
        <end position="1561"/>
    </location>
</feature>
<proteinExistence type="predicted"/>
<gene>
    <name evidence="10" type="primary">Cep290</name>
    <name evidence="10" type="ORF">T4E_7393</name>
</gene>
<name>A0A0V0Y604_TRIPS</name>
<feature type="region of interest" description="Disordered" evidence="9">
    <location>
        <begin position="1746"/>
        <end position="1770"/>
    </location>
</feature>
<evidence type="ECO:0000256" key="8">
    <source>
        <dbReference type="SAM" id="Coils"/>
    </source>
</evidence>